<dbReference type="PROSITE" id="PS01350">
    <property type="entry name" value="ISPF"/>
    <property type="match status" value="1"/>
</dbReference>
<dbReference type="AlphaFoldDB" id="A0A1I3MFK5"/>
<dbReference type="EC" id="4.6.1.12" evidence="3 7"/>
<feature type="binding site" evidence="7">
    <location>
        <begin position="35"/>
        <end position="36"/>
    </location>
    <ligand>
        <name>4-CDP-2-C-methyl-D-erythritol 2-phosphate</name>
        <dbReference type="ChEBI" id="CHEBI:57919"/>
    </ligand>
</feature>
<keyword evidence="6 7" id="KW-0456">Lyase</keyword>
<sequence>MIRVGLGYDLHRLVEGRRLILGGVEFDFEKGEDGHSDGDVLLHAITDALLGAAGLGDIGSYFPPEDAKWKDANSADLLRAVWKDVRAAGWELVNLDCVIKLEKPKFLSRRGEVIESIAAILGVDKSQVFVKAKTGEKLPPVGTSEAVEAQVVCLLENYGG</sequence>
<evidence type="ECO:0000256" key="1">
    <source>
        <dbReference type="ARBA" id="ARBA00000200"/>
    </source>
</evidence>
<comment type="function">
    <text evidence="7">Involved in the biosynthesis of isopentenyl diphosphate (IPP) and dimethylallyl diphosphate (DMAPP), two major building blocks of isoprenoid compounds. Catalyzes the conversion of 4-diphosphocytidyl-2-C-methyl-D-erythritol 2-phosphate (CDP-ME2P) to 2-C-methyl-D-erythritol 2,4-cyclodiphosphate (ME-CPP) with a corresponding release of cytidine 5-monophosphate (CMP).</text>
</comment>
<dbReference type="EMBL" id="FORI01000009">
    <property type="protein sequence ID" value="SFI95809.1"/>
    <property type="molecule type" value="Genomic_DNA"/>
</dbReference>
<dbReference type="GO" id="GO:0016114">
    <property type="term" value="P:terpenoid biosynthetic process"/>
    <property type="evidence" value="ECO:0007669"/>
    <property type="project" value="InterPro"/>
</dbReference>
<keyword evidence="11" id="KW-1185">Reference proteome</keyword>
<dbReference type="HAMAP" id="MF_00107">
    <property type="entry name" value="IspF"/>
    <property type="match status" value="1"/>
</dbReference>
<dbReference type="Gene3D" id="3.30.1330.50">
    <property type="entry name" value="2-C-methyl-D-erythritol 2,4-cyclodiphosphate synthase"/>
    <property type="match status" value="1"/>
</dbReference>
<evidence type="ECO:0000256" key="7">
    <source>
        <dbReference type="HAMAP-Rule" id="MF_00107"/>
    </source>
</evidence>
<dbReference type="InterPro" id="IPR020555">
    <property type="entry name" value="MECDP_synthase_CS"/>
</dbReference>
<comment type="subunit">
    <text evidence="7">Homotrimer.</text>
</comment>
<dbReference type="OrthoDB" id="9804336at2"/>
<dbReference type="InterPro" id="IPR003526">
    <property type="entry name" value="MECDP_synthase"/>
</dbReference>
<feature type="site" description="Transition state stabilizer" evidence="7">
    <location>
        <position position="35"/>
    </location>
</feature>
<dbReference type="CDD" id="cd00554">
    <property type="entry name" value="MECDP_synthase"/>
    <property type="match status" value="1"/>
</dbReference>
<evidence type="ECO:0000256" key="8">
    <source>
        <dbReference type="RuleBase" id="RU004395"/>
    </source>
</evidence>
<feature type="domain" description="2-C-methyl-D-erythritol 2,4-cyclodiphosphate synthase" evidence="9">
    <location>
        <begin position="2"/>
        <end position="155"/>
    </location>
</feature>
<comment type="pathway">
    <text evidence="2 7">Isoprenoid biosynthesis; isopentenyl diphosphate biosynthesis via DXP pathway; isopentenyl diphosphate from 1-deoxy-D-xylulose 5-phosphate: step 4/6.</text>
</comment>
<comment type="similarity">
    <text evidence="7 8">Belongs to the IspF family.</text>
</comment>
<feature type="binding site" evidence="7">
    <location>
        <position position="43"/>
    </location>
    <ligand>
        <name>a divalent metal cation</name>
        <dbReference type="ChEBI" id="CHEBI:60240"/>
    </ligand>
</feature>
<evidence type="ECO:0000313" key="10">
    <source>
        <dbReference type="EMBL" id="SFI95809.1"/>
    </source>
</evidence>
<keyword evidence="5 7" id="KW-0414">Isoprene biosynthesis</keyword>
<evidence type="ECO:0000256" key="6">
    <source>
        <dbReference type="ARBA" id="ARBA00023239"/>
    </source>
</evidence>
<feature type="binding site" evidence="7">
    <location>
        <position position="11"/>
    </location>
    <ligand>
        <name>a divalent metal cation</name>
        <dbReference type="ChEBI" id="CHEBI:60240"/>
    </ligand>
</feature>
<dbReference type="UniPathway" id="UPA00056">
    <property type="reaction ID" value="UER00095"/>
</dbReference>
<dbReference type="Proteomes" id="UP000182737">
    <property type="component" value="Unassembled WGS sequence"/>
</dbReference>
<accession>A0A1I3MFK5</accession>
<organism evidence="10 11">
    <name type="scientific">Treponema bryantii</name>
    <dbReference type="NCBI Taxonomy" id="163"/>
    <lineage>
        <taxon>Bacteria</taxon>
        <taxon>Pseudomonadati</taxon>
        <taxon>Spirochaetota</taxon>
        <taxon>Spirochaetia</taxon>
        <taxon>Spirochaetales</taxon>
        <taxon>Treponemataceae</taxon>
        <taxon>Treponema</taxon>
    </lineage>
</organism>
<feature type="binding site" evidence="7">
    <location>
        <begin position="57"/>
        <end position="59"/>
    </location>
    <ligand>
        <name>4-CDP-2-C-methyl-D-erythritol 2-phosphate</name>
        <dbReference type="ChEBI" id="CHEBI:57919"/>
    </ligand>
</feature>
<dbReference type="GO" id="GO:0019288">
    <property type="term" value="P:isopentenyl diphosphate biosynthetic process, methylerythritol 4-phosphate pathway"/>
    <property type="evidence" value="ECO:0007669"/>
    <property type="project" value="UniProtKB-UniRule"/>
</dbReference>
<dbReference type="Pfam" id="PF02542">
    <property type="entry name" value="YgbB"/>
    <property type="match status" value="1"/>
</dbReference>
<proteinExistence type="inferred from homology"/>
<feature type="binding site" evidence="7">
    <location>
        <position position="9"/>
    </location>
    <ligand>
        <name>a divalent metal cation</name>
        <dbReference type="ChEBI" id="CHEBI:60240"/>
    </ligand>
</feature>
<dbReference type="InterPro" id="IPR036571">
    <property type="entry name" value="MECDP_synthase_sf"/>
</dbReference>
<comment type="caution">
    <text evidence="7">Lacks conserved residue(s) required for the propagation of feature annotation.</text>
</comment>
<dbReference type="PANTHER" id="PTHR43181">
    <property type="entry name" value="2-C-METHYL-D-ERYTHRITOL 2,4-CYCLODIPHOSPHATE SYNTHASE, CHLOROPLASTIC"/>
    <property type="match status" value="1"/>
</dbReference>
<dbReference type="PANTHER" id="PTHR43181:SF1">
    <property type="entry name" value="2-C-METHYL-D-ERYTHRITOL 2,4-CYCLODIPHOSPHATE SYNTHASE, CHLOROPLASTIC"/>
    <property type="match status" value="1"/>
</dbReference>
<evidence type="ECO:0000256" key="4">
    <source>
        <dbReference type="ARBA" id="ARBA00022723"/>
    </source>
</evidence>
<name>A0A1I3MFK5_9SPIR</name>
<gene>
    <name evidence="7" type="primary">ispF</name>
    <name evidence="10" type="ORF">SAMN04487775_1097</name>
</gene>
<protein>
    <recommendedName>
        <fullName evidence="3 7">2-C-methyl-D-erythritol 2,4-cyclodiphosphate synthase</fullName>
        <shortName evidence="7">MECDP-synthase</shortName>
        <shortName evidence="7">MECPP-synthase</shortName>
        <shortName evidence="7">MECPS</shortName>
        <ecNumber evidence="3 7">4.6.1.12</ecNumber>
    </recommendedName>
</protein>
<dbReference type="SUPFAM" id="SSF69765">
    <property type="entry name" value="IpsF-like"/>
    <property type="match status" value="1"/>
</dbReference>
<comment type="catalytic activity">
    <reaction evidence="1 7 8">
        <text>4-CDP-2-C-methyl-D-erythritol 2-phosphate = 2-C-methyl-D-erythritol 2,4-cyclic diphosphate + CMP</text>
        <dbReference type="Rhea" id="RHEA:23864"/>
        <dbReference type="ChEBI" id="CHEBI:57919"/>
        <dbReference type="ChEBI" id="CHEBI:58483"/>
        <dbReference type="ChEBI" id="CHEBI:60377"/>
        <dbReference type="EC" id="4.6.1.12"/>
    </reaction>
</comment>
<comment type="cofactor">
    <cofactor evidence="7">
        <name>a divalent metal cation</name>
        <dbReference type="ChEBI" id="CHEBI:60240"/>
    </cofactor>
    <text evidence="7">Binds 1 divalent metal cation per subunit.</text>
</comment>
<evidence type="ECO:0000256" key="3">
    <source>
        <dbReference type="ARBA" id="ARBA00012579"/>
    </source>
</evidence>
<feature type="binding site" evidence="7">
    <location>
        <begin position="9"/>
        <end position="11"/>
    </location>
    <ligand>
        <name>4-CDP-2-C-methyl-D-erythritol 2-phosphate</name>
        <dbReference type="ChEBI" id="CHEBI:57919"/>
    </ligand>
</feature>
<evidence type="ECO:0000256" key="5">
    <source>
        <dbReference type="ARBA" id="ARBA00023229"/>
    </source>
</evidence>
<reference evidence="11" key="1">
    <citation type="submission" date="2016-10" db="EMBL/GenBank/DDBJ databases">
        <authorList>
            <person name="Varghese N."/>
            <person name="Submissions S."/>
        </authorList>
    </citation>
    <scope>NUCLEOTIDE SEQUENCE [LARGE SCALE GENOMIC DNA]</scope>
    <source>
        <strain evidence="11">XBD1002</strain>
    </source>
</reference>
<evidence type="ECO:0000256" key="2">
    <source>
        <dbReference type="ARBA" id="ARBA00004709"/>
    </source>
</evidence>
<dbReference type="NCBIfam" id="TIGR00151">
    <property type="entry name" value="ispF"/>
    <property type="match status" value="1"/>
</dbReference>
<keyword evidence="4 7" id="KW-0479">Metal-binding</keyword>
<dbReference type="GO" id="GO:0046872">
    <property type="term" value="F:metal ion binding"/>
    <property type="evidence" value="ECO:0007669"/>
    <property type="project" value="UniProtKB-KW"/>
</dbReference>
<feature type="site" description="Transition state stabilizer" evidence="7">
    <location>
        <position position="134"/>
    </location>
</feature>
<dbReference type="GO" id="GO:0008685">
    <property type="term" value="F:2-C-methyl-D-erythritol 2,4-cyclodiphosphate synthase activity"/>
    <property type="evidence" value="ECO:0007669"/>
    <property type="project" value="UniProtKB-UniRule"/>
</dbReference>
<evidence type="ECO:0000259" key="9">
    <source>
        <dbReference type="Pfam" id="PF02542"/>
    </source>
</evidence>
<evidence type="ECO:0000313" key="11">
    <source>
        <dbReference type="Proteomes" id="UP000182737"/>
    </source>
</evidence>